<organism evidence="1">
    <name type="scientific">Rhizophora mucronata</name>
    <name type="common">Asiatic mangrove</name>
    <dbReference type="NCBI Taxonomy" id="61149"/>
    <lineage>
        <taxon>Eukaryota</taxon>
        <taxon>Viridiplantae</taxon>
        <taxon>Streptophyta</taxon>
        <taxon>Embryophyta</taxon>
        <taxon>Tracheophyta</taxon>
        <taxon>Spermatophyta</taxon>
        <taxon>Magnoliopsida</taxon>
        <taxon>eudicotyledons</taxon>
        <taxon>Gunneridae</taxon>
        <taxon>Pentapetalae</taxon>
        <taxon>rosids</taxon>
        <taxon>fabids</taxon>
        <taxon>Malpighiales</taxon>
        <taxon>Rhizophoraceae</taxon>
        <taxon>Rhizophora</taxon>
    </lineage>
</organism>
<proteinExistence type="predicted"/>
<evidence type="ECO:0000313" key="1">
    <source>
        <dbReference type="EMBL" id="MBX37703.1"/>
    </source>
</evidence>
<protein>
    <submittedName>
        <fullName evidence="1">Uncharacterized protein</fullName>
    </submittedName>
</protein>
<name>A0A2P2N5F5_RHIMU</name>
<dbReference type="EMBL" id="GGEC01057219">
    <property type="protein sequence ID" value="MBX37703.1"/>
    <property type="molecule type" value="Transcribed_RNA"/>
</dbReference>
<dbReference type="AlphaFoldDB" id="A0A2P2N5F5"/>
<reference evidence="1" key="1">
    <citation type="submission" date="2018-02" db="EMBL/GenBank/DDBJ databases">
        <title>Rhizophora mucronata_Transcriptome.</title>
        <authorList>
            <person name="Meera S.P."/>
            <person name="Sreeshan A."/>
            <person name="Augustine A."/>
        </authorList>
    </citation>
    <scope>NUCLEOTIDE SEQUENCE</scope>
    <source>
        <tissue evidence="1">Leaf</tissue>
    </source>
</reference>
<accession>A0A2P2N5F5</accession>
<sequence>MLNSVEYCQNDGKKSKVEPNFCLTGQNNSLLIALTAFLLGRF</sequence>